<evidence type="ECO:0000259" key="1">
    <source>
        <dbReference type="SMART" id="SM00760"/>
    </source>
</evidence>
<dbReference type="Gene3D" id="1.10.1750.10">
    <property type="match status" value="1"/>
</dbReference>
<dbReference type="GO" id="GO:0005524">
    <property type="term" value="F:ATP binding"/>
    <property type="evidence" value="ECO:0007669"/>
    <property type="project" value="InterPro"/>
</dbReference>
<dbReference type="InterPro" id="IPR013159">
    <property type="entry name" value="DnaA_C"/>
</dbReference>
<dbReference type="EMBL" id="MT732463">
    <property type="protein sequence ID" value="QQV90924.1"/>
    <property type="molecule type" value="Genomic_DNA"/>
</dbReference>
<evidence type="ECO:0000313" key="2">
    <source>
        <dbReference type="EMBL" id="QQV90924.1"/>
    </source>
</evidence>
<dbReference type="SMART" id="SM00760">
    <property type="entry name" value="Bac_DnaA_C"/>
    <property type="match status" value="1"/>
</dbReference>
<dbReference type="GO" id="GO:0043565">
    <property type="term" value="F:sequence-specific DNA binding"/>
    <property type="evidence" value="ECO:0007669"/>
    <property type="project" value="InterPro"/>
</dbReference>
<protein>
    <submittedName>
        <fullName evidence="2">DnaA protein</fullName>
    </submittedName>
</protein>
<dbReference type="Pfam" id="PF08299">
    <property type="entry name" value="Bac_DnaA_C"/>
    <property type="match status" value="1"/>
</dbReference>
<dbReference type="InterPro" id="IPR010921">
    <property type="entry name" value="Trp_repressor/repl_initiator"/>
</dbReference>
<feature type="domain" description="Chromosomal replication initiator DnaA C-terminal" evidence="1">
    <location>
        <begin position="16"/>
        <end position="82"/>
    </location>
</feature>
<keyword evidence="3" id="KW-1185">Reference proteome</keyword>
<sequence>MKIEPKKGNSTIHDLQALEIIKIVNNYFKVETRLNTRKRNIVYPRQIAMYFINQHVKEVTQATNASFFGKAHCSVVHSKKEITYILESKLAYNLSKKDEIEKLRVEVLKTNSLVSENYKLFALKSELSSIIYEMGLEELKELKEKLLK</sequence>
<reference evidence="2" key="1">
    <citation type="submission" date="2020-07" db="EMBL/GenBank/DDBJ databases">
        <title>Highly diverse flavobacterial phages as mortality factor during North Sea spring blooms.</title>
        <authorList>
            <person name="Bartlau N."/>
            <person name="Wichels A."/>
            <person name="Krohne G."/>
            <person name="Adriaenssens E.M."/>
            <person name="Heins A."/>
            <person name="Fuchs B.M."/>
            <person name="Amann R."/>
            <person name="Moraru C."/>
        </authorList>
    </citation>
    <scope>NUCLEOTIDE SEQUENCE</scope>
</reference>
<organism evidence="2 3">
    <name type="scientific">Polaribacter phage Freya_1</name>
    <dbReference type="NCBI Taxonomy" id="2745662"/>
    <lineage>
        <taxon>Viruses</taxon>
        <taxon>Duplodnaviria</taxon>
        <taxon>Heunggongvirae</taxon>
        <taxon>Uroviricota</taxon>
        <taxon>Caudoviricetes</taxon>
        <taxon>Forsetiviridae</taxon>
        <taxon>Freyavirus</taxon>
        <taxon>Freyavirus freya</taxon>
    </lineage>
</organism>
<evidence type="ECO:0000313" key="3">
    <source>
        <dbReference type="Proteomes" id="UP000693667"/>
    </source>
</evidence>
<gene>
    <name evidence="2" type="ORF">Freya1_53</name>
</gene>
<dbReference type="Proteomes" id="UP000693667">
    <property type="component" value="Segment"/>
</dbReference>
<proteinExistence type="predicted"/>
<dbReference type="GO" id="GO:0006270">
    <property type="term" value="P:DNA replication initiation"/>
    <property type="evidence" value="ECO:0007669"/>
    <property type="project" value="InterPro"/>
</dbReference>
<accession>A0A8E5EB60</accession>
<dbReference type="GO" id="GO:0006275">
    <property type="term" value="P:regulation of DNA replication"/>
    <property type="evidence" value="ECO:0007669"/>
    <property type="project" value="InterPro"/>
</dbReference>
<name>A0A8E5EB60_9CAUD</name>
<dbReference type="SUPFAM" id="SSF48295">
    <property type="entry name" value="TrpR-like"/>
    <property type="match status" value="1"/>
</dbReference>